<proteinExistence type="predicted"/>
<keyword evidence="2" id="KW-1185">Reference proteome</keyword>
<dbReference type="AlphaFoldDB" id="A0A823A194"/>
<organism evidence="1 2">
    <name type="scientific">Nelumbo nucifera</name>
    <name type="common">Sacred lotus</name>
    <dbReference type="NCBI Taxonomy" id="4432"/>
    <lineage>
        <taxon>Eukaryota</taxon>
        <taxon>Viridiplantae</taxon>
        <taxon>Streptophyta</taxon>
        <taxon>Embryophyta</taxon>
        <taxon>Tracheophyta</taxon>
        <taxon>Spermatophyta</taxon>
        <taxon>Magnoliopsida</taxon>
        <taxon>Proteales</taxon>
        <taxon>Nelumbonaceae</taxon>
        <taxon>Nelumbo</taxon>
    </lineage>
</organism>
<evidence type="ECO:0000313" key="1">
    <source>
        <dbReference type="EMBL" id="DAD47938.1"/>
    </source>
</evidence>
<gene>
    <name evidence="1" type="ORF">HUJ06_017875</name>
</gene>
<sequence>MHATLKSLNSFLYKDVSNLVWSAENPLPAAKIVVGGESGACRVSGEYYKMHHFLLFVLSLFFPHQKLFSMAMSPIEEPPLGATTLKQQLLGHPVSQIPLLAAKEHKRVETF</sequence>
<comment type="caution">
    <text evidence="1">The sequence shown here is derived from an EMBL/GenBank/DDBJ whole genome shotgun (WGS) entry which is preliminary data.</text>
</comment>
<dbReference type="Proteomes" id="UP000607653">
    <property type="component" value="Unassembled WGS sequence"/>
</dbReference>
<name>A0A823A194_NELNU</name>
<evidence type="ECO:0000313" key="2">
    <source>
        <dbReference type="Proteomes" id="UP000607653"/>
    </source>
</evidence>
<protein>
    <submittedName>
        <fullName evidence="1">Uncharacterized protein</fullName>
    </submittedName>
</protein>
<dbReference type="EMBL" id="DUZY01000008">
    <property type="protein sequence ID" value="DAD47938.1"/>
    <property type="molecule type" value="Genomic_DNA"/>
</dbReference>
<reference evidence="1 2" key="1">
    <citation type="journal article" date="2020" name="Mol. Biol. Evol.">
        <title>Distinct Expression and Methylation Patterns for Genes with Different Fates following a Single Whole-Genome Duplication in Flowering Plants.</title>
        <authorList>
            <person name="Shi T."/>
            <person name="Rahmani R.S."/>
            <person name="Gugger P.F."/>
            <person name="Wang M."/>
            <person name="Li H."/>
            <person name="Zhang Y."/>
            <person name="Li Z."/>
            <person name="Wang Q."/>
            <person name="Van de Peer Y."/>
            <person name="Marchal K."/>
            <person name="Chen J."/>
        </authorList>
    </citation>
    <scope>NUCLEOTIDE SEQUENCE [LARGE SCALE GENOMIC DNA]</scope>
    <source>
        <tissue evidence="1">Leaf</tissue>
    </source>
</reference>
<accession>A0A823A194</accession>